<evidence type="ECO:0000313" key="3">
    <source>
        <dbReference type="Proteomes" id="UP000076510"/>
    </source>
</evidence>
<dbReference type="InterPro" id="IPR037401">
    <property type="entry name" value="SnoaL-like"/>
</dbReference>
<evidence type="ECO:0000313" key="2">
    <source>
        <dbReference type="EMBL" id="KZE50909.1"/>
    </source>
</evidence>
<dbReference type="AlphaFoldDB" id="A0A165L3L3"/>
<dbReference type="InterPro" id="IPR032710">
    <property type="entry name" value="NTF2-like_dom_sf"/>
</dbReference>
<gene>
    <name evidence="2" type="ORF">AV649_16160</name>
</gene>
<dbReference type="EMBL" id="LQQY01000009">
    <property type="protein sequence ID" value="KZE50909.1"/>
    <property type="molecule type" value="Genomic_DNA"/>
</dbReference>
<sequence>MKNGTAKDVLELYKTAVYEQDVEKFLSAHAEDVHIYDCWGDWECRGISEWRKSVTEWFYGLKEEAEVLKVLFNEVKIEESNTVAFIHCEVVFAAYTKESGEKLRQIANRFTFGLKKIGESWVIAHQHSSLPIDMKTGKGMFHLR</sequence>
<comment type="caution">
    <text evidence="2">The sequence shown here is derived from an EMBL/GenBank/DDBJ whole genome shotgun (WGS) entry which is preliminary data.</text>
</comment>
<proteinExistence type="predicted"/>
<name>A0A165L3L3_9BACI</name>
<protein>
    <recommendedName>
        <fullName evidence="1">SnoaL-like domain-containing protein</fullName>
    </recommendedName>
</protein>
<organism evidence="2 3">
    <name type="scientific">Rossellomorea marisflavi</name>
    <dbReference type="NCBI Taxonomy" id="189381"/>
    <lineage>
        <taxon>Bacteria</taxon>
        <taxon>Bacillati</taxon>
        <taxon>Bacillota</taxon>
        <taxon>Bacilli</taxon>
        <taxon>Bacillales</taxon>
        <taxon>Bacillaceae</taxon>
        <taxon>Rossellomorea</taxon>
    </lineage>
</organism>
<dbReference type="RefSeq" id="WP_063190873.1">
    <property type="nucleotide sequence ID" value="NZ_JBLGCT010000001.1"/>
</dbReference>
<accession>A0A165L3L3</accession>
<dbReference type="Gene3D" id="3.10.450.50">
    <property type="match status" value="1"/>
</dbReference>
<dbReference type="Proteomes" id="UP000076510">
    <property type="component" value="Unassembled WGS sequence"/>
</dbReference>
<dbReference type="Pfam" id="PF13474">
    <property type="entry name" value="SnoaL_3"/>
    <property type="match status" value="1"/>
</dbReference>
<reference evidence="3" key="1">
    <citation type="submission" date="2016-01" db="EMBL/GenBank/DDBJ databases">
        <title>Whole genome sequencing of Bhargavaea cecembensis T14.</title>
        <authorList>
            <person name="Hong K.W."/>
        </authorList>
    </citation>
    <scope>NUCLEOTIDE SEQUENCE [LARGE SCALE GENOMIC DNA]</scope>
    <source>
        <strain evidence="3">M19</strain>
    </source>
</reference>
<evidence type="ECO:0000259" key="1">
    <source>
        <dbReference type="Pfam" id="PF13474"/>
    </source>
</evidence>
<feature type="domain" description="SnoaL-like" evidence="1">
    <location>
        <begin position="8"/>
        <end position="132"/>
    </location>
</feature>
<dbReference type="SUPFAM" id="SSF54427">
    <property type="entry name" value="NTF2-like"/>
    <property type="match status" value="1"/>
</dbReference>